<keyword evidence="4" id="KW-0863">Zinc-finger</keyword>
<evidence type="ECO:0000256" key="2">
    <source>
        <dbReference type="ARBA" id="ARBA00022490"/>
    </source>
</evidence>
<keyword evidence="9" id="KW-1185">Reference proteome</keyword>
<comment type="caution">
    <text evidence="8">The sequence shown here is derived from an EMBL/GenBank/DDBJ whole genome shotgun (WGS) entry which is preliminary data.</text>
</comment>
<dbReference type="Proteomes" id="UP001479290">
    <property type="component" value="Unassembled WGS sequence"/>
</dbReference>
<evidence type="ECO:0000313" key="9">
    <source>
        <dbReference type="Proteomes" id="UP001479290"/>
    </source>
</evidence>
<evidence type="ECO:0000256" key="3">
    <source>
        <dbReference type="ARBA" id="ARBA00022723"/>
    </source>
</evidence>
<dbReference type="EMBL" id="JAWDJR010000015">
    <property type="protein sequence ID" value="KAK9962831.1"/>
    <property type="molecule type" value="Genomic_DNA"/>
</dbReference>
<organism evidence="8 9">
    <name type="scientific">Culter alburnus</name>
    <name type="common">Topmouth culter</name>
    <dbReference type="NCBI Taxonomy" id="194366"/>
    <lineage>
        <taxon>Eukaryota</taxon>
        <taxon>Metazoa</taxon>
        <taxon>Chordata</taxon>
        <taxon>Craniata</taxon>
        <taxon>Vertebrata</taxon>
        <taxon>Euteleostomi</taxon>
        <taxon>Actinopterygii</taxon>
        <taxon>Neopterygii</taxon>
        <taxon>Teleostei</taxon>
        <taxon>Ostariophysi</taxon>
        <taxon>Cypriniformes</taxon>
        <taxon>Xenocyprididae</taxon>
        <taxon>Xenocypridinae</taxon>
        <taxon>Culter</taxon>
    </lineage>
</organism>
<protein>
    <recommendedName>
        <fullName evidence="7">RZ-type domain-containing protein</fullName>
    </recommendedName>
</protein>
<evidence type="ECO:0000256" key="6">
    <source>
        <dbReference type="ARBA" id="ARBA00022859"/>
    </source>
</evidence>
<evidence type="ECO:0000256" key="5">
    <source>
        <dbReference type="ARBA" id="ARBA00022833"/>
    </source>
</evidence>
<keyword evidence="6" id="KW-0391">Immunity</keyword>
<dbReference type="GO" id="GO:0005730">
    <property type="term" value="C:nucleolus"/>
    <property type="evidence" value="ECO:0007669"/>
    <property type="project" value="TreeGrafter"/>
</dbReference>
<keyword evidence="5" id="KW-0862">Zinc</keyword>
<dbReference type="GO" id="GO:0016887">
    <property type="term" value="F:ATP hydrolysis activity"/>
    <property type="evidence" value="ECO:0007669"/>
    <property type="project" value="InterPro"/>
</dbReference>
<dbReference type="PANTHER" id="PTHR22605:SF18">
    <property type="entry name" value="E3 UBIQUITIN-PROTEIN LIGASE RNF213-ALPHA"/>
    <property type="match status" value="1"/>
</dbReference>
<dbReference type="GO" id="GO:0006511">
    <property type="term" value="P:ubiquitin-dependent protein catabolic process"/>
    <property type="evidence" value="ECO:0007669"/>
    <property type="project" value="TreeGrafter"/>
</dbReference>
<dbReference type="AlphaFoldDB" id="A0AAW1ZQT5"/>
<dbReference type="GO" id="GO:0002376">
    <property type="term" value="P:immune system process"/>
    <property type="evidence" value="ECO:0007669"/>
    <property type="project" value="UniProtKB-KW"/>
</dbReference>
<sequence>MQTSRCLECKAEIGGTNHDPVQGFQVMQTQRDSTKSGHILGDAQRRDLPDMQDTKNMSPAPFALLRLFTHMAMLLGAGKKTQSVQQIIIPAVPDPGPFLVAHLLKDMEQLSRALGKGVDDTDSTIHLIIHSLLEPHPTSQRPVPYDQTLSTKDARNGWENAMNNDVITRQLKDLDNQLKEVSAFIRKDERVSSNPVMKLTFGKPELFLRCLPKNFLIHNSSIWSCRRKVSMLSLAHIVEQNNGRDTLPVLWRFLQRDAELRLVRFLPDILVLQRDLVKKFQNMTDLNFKTIGEFLDSHKEASLTWYEKYIKIFLSTWNQLRVSLATTGEIKLPAEYTQEDLGLKTDLQVLLPQRQGLGLCSTALVSYLITLHNDLVYTVEKHTGEESGYTVSPADLTELHVIRYESERDLLPLILSNCQYSMECGQETLMEYDLPKIQHQIITRFLQGKPRITLTGIPTLVNRQDRNYEIIFKDVKSKVQQELLQPLTQHNLVKELQSYRDVCEALSTAELALGFLALTGGEPHVPLGTYLTEVLKMTDNMAPHIFKALSRCCLRHCVALWQLLSSLKSETMISLKRDPFESFSEEYKHPLQEEHKTTLNSFCTKSSAGAVLLEIHELLLLVLKDPNATDTFRPDWGLKDTVVSYMERKNLDFPSEVEELFPEEILLSQCIDMWKYSVGLRKERNQS</sequence>
<dbReference type="Pfam" id="PF20173">
    <property type="entry name" value="ZnF_RZ-type"/>
    <property type="match status" value="1"/>
</dbReference>
<dbReference type="GO" id="GO:0002040">
    <property type="term" value="P:sprouting angiogenesis"/>
    <property type="evidence" value="ECO:0007669"/>
    <property type="project" value="TreeGrafter"/>
</dbReference>
<dbReference type="GO" id="GO:0004842">
    <property type="term" value="F:ubiquitin-protein transferase activity"/>
    <property type="evidence" value="ECO:0007669"/>
    <property type="project" value="InterPro"/>
</dbReference>
<evidence type="ECO:0000256" key="4">
    <source>
        <dbReference type="ARBA" id="ARBA00022771"/>
    </source>
</evidence>
<evidence type="ECO:0000256" key="1">
    <source>
        <dbReference type="ARBA" id="ARBA00004496"/>
    </source>
</evidence>
<keyword evidence="3" id="KW-0479">Metal-binding</keyword>
<name>A0AAW1ZQT5_CULAL</name>
<dbReference type="InterPro" id="IPR046439">
    <property type="entry name" value="ZF_RZ_dom"/>
</dbReference>
<evidence type="ECO:0000313" key="8">
    <source>
        <dbReference type="EMBL" id="KAK9962831.1"/>
    </source>
</evidence>
<comment type="subcellular location">
    <subcellularLocation>
        <location evidence="1">Cytoplasm</location>
    </subcellularLocation>
</comment>
<dbReference type="GO" id="GO:0016020">
    <property type="term" value="C:membrane"/>
    <property type="evidence" value="ECO:0007669"/>
    <property type="project" value="TreeGrafter"/>
</dbReference>
<dbReference type="InterPro" id="IPR031248">
    <property type="entry name" value="RNF213"/>
</dbReference>
<accession>A0AAW1ZQT5</accession>
<keyword evidence="2" id="KW-0963">Cytoplasm</keyword>
<reference evidence="8 9" key="1">
    <citation type="submission" date="2024-05" db="EMBL/GenBank/DDBJ databases">
        <title>A high-quality chromosomal-level genome assembly of Topmouth culter (Culter alburnus).</title>
        <authorList>
            <person name="Zhao H."/>
        </authorList>
    </citation>
    <scope>NUCLEOTIDE SEQUENCE [LARGE SCALE GENOMIC DNA]</scope>
    <source>
        <strain evidence="8">CATC2023</strain>
        <tissue evidence="8">Muscle</tissue>
    </source>
</reference>
<dbReference type="PANTHER" id="PTHR22605">
    <property type="entry name" value="RZ-TYPE DOMAIN-CONTAINING PROTEIN"/>
    <property type="match status" value="1"/>
</dbReference>
<dbReference type="GO" id="GO:2000051">
    <property type="term" value="P:negative regulation of non-canonical Wnt signaling pathway"/>
    <property type="evidence" value="ECO:0007669"/>
    <property type="project" value="TreeGrafter"/>
</dbReference>
<dbReference type="GO" id="GO:0005829">
    <property type="term" value="C:cytosol"/>
    <property type="evidence" value="ECO:0007669"/>
    <property type="project" value="TreeGrafter"/>
</dbReference>
<dbReference type="GO" id="GO:0008270">
    <property type="term" value="F:zinc ion binding"/>
    <property type="evidence" value="ECO:0007669"/>
    <property type="project" value="UniProtKB-KW"/>
</dbReference>
<dbReference type="PROSITE" id="PS51981">
    <property type="entry name" value="ZF_RZ"/>
    <property type="match status" value="1"/>
</dbReference>
<gene>
    <name evidence="8" type="ORF">ABG768_008181</name>
</gene>
<feature type="domain" description="RZ-type" evidence="7">
    <location>
        <begin position="1"/>
        <end position="36"/>
    </location>
</feature>
<proteinExistence type="predicted"/>
<evidence type="ECO:0000259" key="7">
    <source>
        <dbReference type="PROSITE" id="PS51981"/>
    </source>
</evidence>